<evidence type="ECO:0000256" key="8">
    <source>
        <dbReference type="ARBA" id="ARBA00022840"/>
    </source>
</evidence>
<feature type="region of interest" description="Disordered" evidence="12">
    <location>
        <begin position="667"/>
        <end position="686"/>
    </location>
</feature>
<sequence length="1282" mass="141384">MKSPDSLEPEDSSNQRGKEEGENEEQNDAKGPSLANYGRILSYGARNGGAVAMIVGLGCAMGSGVALPLMNIIFGRLVGDFNEYFMPGVQIDEKAFKSTVNKNSLYIFCLFIAKFVLTYISMICFRLISLQASATLRLEYTVSLFSQPLSRLDEISSGTVTHAITSLSNQIQQSVSDRLATLFQALALLIAAYAIAFRYSWALTLVTSSAILFVVIGFSLTVPFLIKTQAQVDEAEARNASIAADVMSSIRTVFSLTAEAPLSEKYSKWIVEARRRGSRLTPVLGIHLALLMLALYASYSLAFWFGLKLYREHHIDSINTVITVFFSVLIVTSIIGNIANPLMAIGKATSASGPFFEMINAKQPAPNGLRAPDVSSNADITFQDVAFAYPSRPGVTVLKGFSARFERGKTTALVGPSGSGKSTVVGLIERWYQLQTEAVDETQKNAGVIQVDGHNVNELDVRWWRSQIGLVQQEPFLFNDTVHNNVAFGLIGSQWEDAEEAVKTEMVTRACTEAFADEFIQRLPLKGYGTLVGEGGITLSGGQRQRLAIARSIVRQPPVLILDEATSSIDVRGEQIVQAALDRVSKDRTTIMIAHRLSTVRRADRIIVMKEGANIEEGTHDELLASDGIYSSLVHAQQLRNLALDPPEEGDIRAIEKTEIEQVHSVGAVGQDDSSEPTSKKDEKMRGPKNFLKIGREQRESWPLGVITILSAMAAGSGFALQSWLFAKLVEVFQLKDQKLVDAANFWSLMFFILALAMALFYFLLAVGSNSISINIASTYRTEYFVNMLTKPVAWFDRDENASGSLISRLSTDPKQLQELFGINGIFPLVSIFNVIGCIAVSFAFGPKLAAVAFFAALPFLFLAAYSRIRYEIKFEELNAAVYEDSSRFATEAIRAFRTVSALTMEESIIRRYSDMLQLQRRKAMRKASYSTLVFAFSDSVELAVMALTFWYGGQLLATREYDVVTFFVVYIAIIQGGQTAGQFFSYGPNIAQATSSANRILGSRPSLFNNQPSTQPLLSDKDEFRADIKFSNVMFQYPSRETPTFVDLNLSIETGQFVAFVGPSGCGKSTMISLLERFYDATQGTIEFGGRDIRLIELSSYRKALSLVSQEPKLFDGSIRDNLLLGLNIPDNESAEEDMIRACRDAEIHDFISSLPDGYSTELGVNAQTALSGGQKQRLCIARALMRKPLLLLLDEATSSLDSQSERLVQEAMERLAGKRNMTIIAVAHRLATIQKADIIFVFGEEENGKGSRIVERGTHAELVHRKGAYWQMCQAQALDQ</sequence>
<dbReference type="GO" id="GO:0015421">
    <property type="term" value="F:ABC-type oligopeptide transporter activity"/>
    <property type="evidence" value="ECO:0007669"/>
    <property type="project" value="TreeGrafter"/>
</dbReference>
<feature type="transmembrane region" description="Helical" evidence="13">
    <location>
        <begin position="105"/>
        <end position="128"/>
    </location>
</feature>
<accession>A0A5M9N0K9</accession>
<evidence type="ECO:0000313" key="16">
    <source>
        <dbReference type="EMBL" id="KAA8651150.1"/>
    </source>
</evidence>
<keyword evidence="8" id="KW-0067">ATP-binding</keyword>
<dbReference type="Pfam" id="PF00005">
    <property type="entry name" value="ABC_tran"/>
    <property type="match status" value="2"/>
</dbReference>
<feature type="transmembrane region" description="Helical" evidence="13">
    <location>
        <begin position="702"/>
        <end position="726"/>
    </location>
</feature>
<dbReference type="GO" id="GO:0005886">
    <property type="term" value="C:plasma membrane"/>
    <property type="evidence" value="ECO:0007669"/>
    <property type="project" value="UniProtKB-SubCell"/>
</dbReference>
<proteinExistence type="inferred from homology"/>
<reference evidence="16 17" key="1">
    <citation type="submission" date="2019-08" db="EMBL/GenBank/DDBJ databases">
        <title>The genome sequence of a newly discovered highly antifungal drug resistant Aspergillus species, Aspergillus tanneri NIH 1004.</title>
        <authorList>
            <person name="Mounaud S."/>
            <person name="Singh I."/>
            <person name="Joardar V."/>
            <person name="Pakala S."/>
            <person name="Pakala S."/>
            <person name="Venepally P."/>
            <person name="Chung J.K."/>
            <person name="Losada L."/>
            <person name="Nierman W.C."/>
        </authorList>
    </citation>
    <scope>NUCLEOTIDE SEQUENCE [LARGE SCALE GENOMIC DNA]</scope>
    <source>
        <strain evidence="16 17">NIH1004</strain>
    </source>
</reference>
<dbReference type="PROSITE" id="PS50929">
    <property type="entry name" value="ABC_TM1F"/>
    <property type="match status" value="2"/>
</dbReference>
<keyword evidence="11" id="KW-0325">Glycoprotein</keyword>
<dbReference type="FunFam" id="1.20.1560.10:FF:000057">
    <property type="entry name" value="ABC multidrug transporter SitT"/>
    <property type="match status" value="1"/>
</dbReference>
<dbReference type="GO" id="GO:0005743">
    <property type="term" value="C:mitochondrial inner membrane"/>
    <property type="evidence" value="ECO:0007669"/>
    <property type="project" value="TreeGrafter"/>
</dbReference>
<dbReference type="FunFam" id="3.40.50.300:FF:001530">
    <property type="entry name" value="ABC multidrug transporter (Eurofung)"/>
    <property type="match status" value="1"/>
</dbReference>
<dbReference type="InterPro" id="IPR011527">
    <property type="entry name" value="ABC1_TM_dom"/>
</dbReference>
<dbReference type="VEuPathDB" id="FungiDB:EYZ11_009423"/>
<dbReference type="PROSITE" id="PS50893">
    <property type="entry name" value="ABC_TRANSPORTER_2"/>
    <property type="match status" value="2"/>
</dbReference>
<feature type="transmembrane region" description="Helical" evidence="13">
    <location>
        <begin position="318"/>
        <end position="339"/>
    </location>
</feature>
<dbReference type="SUPFAM" id="SSF90123">
    <property type="entry name" value="ABC transporter transmembrane region"/>
    <property type="match status" value="2"/>
</dbReference>
<evidence type="ECO:0008006" key="18">
    <source>
        <dbReference type="Google" id="ProtNLM"/>
    </source>
</evidence>
<feature type="transmembrane region" description="Helical" evidence="13">
    <location>
        <begin position="820"/>
        <end position="843"/>
    </location>
</feature>
<evidence type="ECO:0000256" key="10">
    <source>
        <dbReference type="ARBA" id="ARBA00023136"/>
    </source>
</evidence>
<evidence type="ECO:0000256" key="3">
    <source>
        <dbReference type="ARBA" id="ARBA00022448"/>
    </source>
</evidence>
<dbReference type="CDD" id="cd18578">
    <property type="entry name" value="ABC_6TM_Pgp_ABCB1_D2_like"/>
    <property type="match status" value="1"/>
</dbReference>
<dbReference type="InterPro" id="IPR003593">
    <property type="entry name" value="AAA+_ATPase"/>
</dbReference>
<dbReference type="GO" id="GO:0090374">
    <property type="term" value="P:oligopeptide export from mitochondrion"/>
    <property type="evidence" value="ECO:0007669"/>
    <property type="project" value="TreeGrafter"/>
</dbReference>
<feature type="transmembrane region" description="Helical" evidence="13">
    <location>
        <begin position="179"/>
        <end position="199"/>
    </location>
</feature>
<dbReference type="Pfam" id="PF00664">
    <property type="entry name" value="ABC_membrane"/>
    <property type="match status" value="2"/>
</dbReference>
<comment type="caution">
    <text evidence="16">The sequence shown here is derived from an EMBL/GenBank/DDBJ whole genome shotgun (WGS) entry which is preliminary data.</text>
</comment>
<dbReference type="Gene3D" id="1.20.1560.10">
    <property type="entry name" value="ABC transporter type 1, transmembrane domain"/>
    <property type="match status" value="1"/>
</dbReference>
<dbReference type="FunFam" id="3.40.50.300:FF:000913">
    <property type="entry name" value="ABC multidrug transporter SitT"/>
    <property type="match status" value="1"/>
</dbReference>
<feature type="transmembrane region" description="Helical" evidence="13">
    <location>
        <begin position="930"/>
        <end position="952"/>
    </location>
</feature>
<keyword evidence="5 13" id="KW-0812">Transmembrane</keyword>
<feature type="domain" description="ABC transmembrane type-1" evidence="15">
    <location>
        <begin position="706"/>
        <end position="993"/>
    </location>
</feature>
<dbReference type="PANTHER" id="PTHR43394:SF11">
    <property type="entry name" value="ATP-BINDING CASSETTE TRANSPORTER"/>
    <property type="match status" value="1"/>
</dbReference>
<keyword evidence="4" id="KW-1003">Cell membrane</keyword>
<feature type="transmembrane region" description="Helical" evidence="13">
    <location>
        <begin position="205"/>
        <end position="226"/>
    </location>
</feature>
<evidence type="ECO:0000256" key="5">
    <source>
        <dbReference type="ARBA" id="ARBA00022692"/>
    </source>
</evidence>
<feature type="transmembrane region" description="Helical" evidence="13">
    <location>
        <begin position="746"/>
        <end position="765"/>
    </location>
</feature>
<organism evidence="16 17">
    <name type="scientific">Aspergillus tanneri</name>
    <dbReference type="NCBI Taxonomy" id="1220188"/>
    <lineage>
        <taxon>Eukaryota</taxon>
        <taxon>Fungi</taxon>
        <taxon>Dikarya</taxon>
        <taxon>Ascomycota</taxon>
        <taxon>Pezizomycotina</taxon>
        <taxon>Eurotiomycetes</taxon>
        <taxon>Eurotiomycetidae</taxon>
        <taxon>Eurotiales</taxon>
        <taxon>Aspergillaceae</taxon>
        <taxon>Aspergillus</taxon>
        <taxon>Aspergillus subgen. Circumdati</taxon>
    </lineage>
</organism>
<dbReference type="InterPro" id="IPR027417">
    <property type="entry name" value="P-loop_NTPase"/>
</dbReference>
<evidence type="ECO:0000313" key="17">
    <source>
        <dbReference type="Proteomes" id="UP000324241"/>
    </source>
</evidence>
<evidence type="ECO:0000256" key="4">
    <source>
        <dbReference type="ARBA" id="ARBA00022475"/>
    </source>
</evidence>
<comment type="similarity">
    <text evidence="2">Belongs to the ABC transporter superfamily. ABCB family. Multidrug resistance exporter (TC 3.A.1.201) subfamily.</text>
</comment>
<dbReference type="CDD" id="cd18577">
    <property type="entry name" value="ABC_6TM_Pgp_ABCB1_D1_like"/>
    <property type="match status" value="1"/>
</dbReference>
<feature type="domain" description="ABC transporter" evidence="14">
    <location>
        <begin position="1029"/>
        <end position="1277"/>
    </location>
</feature>
<evidence type="ECO:0000256" key="11">
    <source>
        <dbReference type="ARBA" id="ARBA00023180"/>
    </source>
</evidence>
<gene>
    <name evidence="16" type="ORF">ATNIH1004_000028</name>
</gene>
<dbReference type="GeneID" id="54322730"/>
<dbReference type="SMART" id="SM00382">
    <property type="entry name" value="AAA"/>
    <property type="match status" value="2"/>
</dbReference>
<keyword evidence="3" id="KW-0813">Transport</keyword>
<dbReference type="GO" id="GO:0016887">
    <property type="term" value="F:ATP hydrolysis activity"/>
    <property type="evidence" value="ECO:0007669"/>
    <property type="project" value="InterPro"/>
</dbReference>
<evidence type="ECO:0000259" key="14">
    <source>
        <dbReference type="PROSITE" id="PS50893"/>
    </source>
</evidence>
<evidence type="ECO:0000256" key="6">
    <source>
        <dbReference type="ARBA" id="ARBA00022737"/>
    </source>
</evidence>
<name>A0A5M9N0K9_9EURO</name>
<evidence type="ECO:0000256" key="7">
    <source>
        <dbReference type="ARBA" id="ARBA00022741"/>
    </source>
</evidence>
<feature type="region of interest" description="Disordered" evidence="12">
    <location>
        <begin position="1"/>
        <end position="33"/>
    </location>
</feature>
<evidence type="ECO:0000259" key="15">
    <source>
        <dbReference type="PROSITE" id="PS50929"/>
    </source>
</evidence>
<evidence type="ECO:0000256" key="13">
    <source>
        <dbReference type="SAM" id="Phobius"/>
    </source>
</evidence>
<dbReference type="RefSeq" id="XP_033430511.1">
    <property type="nucleotide sequence ID" value="XM_033564754.1"/>
</dbReference>
<evidence type="ECO:0000256" key="9">
    <source>
        <dbReference type="ARBA" id="ARBA00022989"/>
    </source>
</evidence>
<keyword evidence="7" id="KW-0547">Nucleotide-binding</keyword>
<feature type="domain" description="ABC transporter" evidence="14">
    <location>
        <begin position="380"/>
        <end position="636"/>
    </location>
</feature>
<dbReference type="PANTHER" id="PTHR43394">
    <property type="entry name" value="ATP-DEPENDENT PERMEASE MDL1, MITOCHONDRIAL"/>
    <property type="match status" value="1"/>
</dbReference>
<dbReference type="GO" id="GO:0005524">
    <property type="term" value="F:ATP binding"/>
    <property type="evidence" value="ECO:0007669"/>
    <property type="project" value="UniProtKB-KW"/>
</dbReference>
<dbReference type="OrthoDB" id="6500128at2759"/>
<keyword evidence="9 13" id="KW-1133">Transmembrane helix</keyword>
<dbReference type="InterPro" id="IPR017871">
    <property type="entry name" value="ABC_transporter-like_CS"/>
</dbReference>
<feature type="transmembrane region" description="Helical" evidence="13">
    <location>
        <begin position="284"/>
        <end position="306"/>
    </location>
</feature>
<dbReference type="InterPro" id="IPR003439">
    <property type="entry name" value="ABC_transporter-like_ATP-bd"/>
</dbReference>
<dbReference type="EMBL" id="QUQM01000002">
    <property type="protein sequence ID" value="KAA8651150.1"/>
    <property type="molecule type" value="Genomic_DNA"/>
</dbReference>
<evidence type="ECO:0000256" key="2">
    <source>
        <dbReference type="ARBA" id="ARBA00007577"/>
    </source>
</evidence>
<dbReference type="Gene3D" id="3.40.50.300">
    <property type="entry name" value="P-loop containing nucleotide triphosphate hydrolases"/>
    <property type="match status" value="2"/>
</dbReference>
<protein>
    <recommendedName>
        <fullName evidence="18">ABC multidrug transporter</fullName>
    </recommendedName>
</protein>
<evidence type="ECO:0000256" key="12">
    <source>
        <dbReference type="SAM" id="MobiDB-lite"/>
    </source>
</evidence>
<dbReference type="PROSITE" id="PS00211">
    <property type="entry name" value="ABC_TRANSPORTER_1"/>
    <property type="match status" value="2"/>
</dbReference>
<keyword evidence="6" id="KW-0677">Repeat</keyword>
<feature type="transmembrane region" description="Helical" evidence="13">
    <location>
        <begin position="849"/>
        <end position="866"/>
    </location>
</feature>
<dbReference type="InterPro" id="IPR039421">
    <property type="entry name" value="Type_1_exporter"/>
</dbReference>
<feature type="domain" description="ABC transmembrane type-1" evidence="15">
    <location>
        <begin position="54"/>
        <end position="347"/>
    </location>
</feature>
<dbReference type="Proteomes" id="UP000324241">
    <property type="component" value="Unassembled WGS sequence"/>
</dbReference>
<feature type="transmembrane region" description="Helical" evidence="13">
    <location>
        <begin position="49"/>
        <end position="74"/>
    </location>
</feature>
<dbReference type="InterPro" id="IPR036640">
    <property type="entry name" value="ABC1_TM_sf"/>
</dbReference>
<evidence type="ECO:0000256" key="1">
    <source>
        <dbReference type="ARBA" id="ARBA00004651"/>
    </source>
</evidence>
<keyword evidence="10 13" id="KW-0472">Membrane</keyword>
<dbReference type="SUPFAM" id="SSF52540">
    <property type="entry name" value="P-loop containing nucleoside triphosphate hydrolases"/>
    <property type="match status" value="2"/>
</dbReference>
<comment type="subcellular location">
    <subcellularLocation>
        <location evidence="1">Cell membrane</location>
        <topology evidence="1">Multi-pass membrane protein</topology>
    </subcellularLocation>
</comment>